<dbReference type="InterPro" id="IPR050343">
    <property type="entry name" value="RsuA_PseudoU_synthase"/>
</dbReference>
<reference evidence="7 8" key="1">
    <citation type="journal article" date="2016" name="Nat. Commun.">
        <title>Thousands of microbial genomes shed light on interconnected biogeochemical processes in an aquifer system.</title>
        <authorList>
            <person name="Anantharaman K."/>
            <person name="Brown C.T."/>
            <person name="Hug L.A."/>
            <person name="Sharon I."/>
            <person name="Castelle C.J."/>
            <person name="Probst A.J."/>
            <person name="Thomas B.C."/>
            <person name="Singh A."/>
            <person name="Wilkins M.J."/>
            <person name="Karaoz U."/>
            <person name="Brodie E.L."/>
            <person name="Williams K.H."/>
            <person name="Hubbard S.S."/>
            <person name="Banfield J.F."/>
        </authorList>
    </citation>
    <scope>NUCLEOTIDE SEQUENCE [LARGE SCALE GENOMIC DNA]</scope>
</reference>
<dbReference type="InterPro" id="IPR020094">
    <property type="entry name" value="TruA/RsuA/RluB/E/F_N"/>
</dbReference>
<evidence type="ECO:0000256" key="1">
    <source>
        <dbReference type="ARBA" id="ARBA00008348"/>
    </source>
</evidence>
<evidence type="ECO:0000313" key="8">
    <source>
        <dbReference type="Proteomes" id="UP000176988"/>
    </source>
</evidence>
<evidence type="ECO:0000256" key="3">
    <source>
        <dbReference type="ARBA" id="ARBA00023235"/>
    </source>
</evidence>
<dbReference type="GO" id="GO:0000455">
    <property type="term" value="P:enzyme-directed rRNA pseudouridine synthesis"/>
    <property type="evidence" value="ECO:0007669"/>
    <property type="project" value="UniProtKB-ARBA"/>
</dbReference>
<gene>
    <name evidence="7" type="ORF">A2480_04105</name>
</gene>
<sequence length="241" mass="27185">MNTRLNKYLSINGFCSRRQADELIAAGRVKINGQLAKVGQVVEPNDRVTVDNKAVQQSVGHTYLMVNKPIGVICTSDRRAKDNVLDLVGSNQRLFPVGRLDVESSGLLILTDDGELTNRLTHPRYGHEKEYLVRLAEDISDADLAVLATGIELDGTKTQPADIRRIDTNRLTITIREGRNRQIRRMCEAVGHRVIGLRRVRIHTLMLGQLPPGAWRELTKQEVAQLKTDSRPKPLTDRRRR</sequence>
<accession>A0A1F7WCV7</accession>
<dbReference type="PROSITE" id="PS01149">
    <property type="entry name" value="PSI_RSU"/>
    <property type="match status" value="1"/>
</dbReference>
<dbReference type="Pfam" id="PF01479">
    <property type="entry name" value="S4"/>
    <property type="match status" value="1"/>
</dbReference>
<dbReference type="GO" id="GO:0120159">
    <property type="term" value="F:rRNA pseudouridine synthase activity"/>
    <property type="evidence" value="ECO:0007669"/>
    <property type="project" value="UniProtKB-ARBA"/>
</dbReference>
<dbReference type="Gene3D" id="3.30.70.1560">
    <property type="entry name" value="Alpha-L RNA-binding motif"/>
    <property type="match status" value="1"/>
</dbReference>
<protein>
    <recommendedName>
        <fullName evidence="5">Pseudouridine synthase</fullName>
        <ecNumber evidence="5">5.4.99.-</ecNumber>
    </recommendedName>
</protein>
<dbReference type="Gene3D" id="3.30.70.580">
    <property type="entry name" value="Pseudouridine synthase I, catalytic domain, N-terminal subdomain"/>
    <property type="match status" value="1"/>
</dbReference>
<evidence type="ECO:0000313" key="7">
    <source>
        <dbReference type="EMBL" id="OGM00407.1"/>
    </source>
</evidence>
<dbReference type="FunFam" id="3.10.290.10:FF:000003">
    <property type="entry name" value="Pseudouridine synthase"/>
    <property type="match status" value="1"/>
</dbReference>
<comment type="caution">
    <text evidence="7">The sequence shown here is derived from an EMBL/GenBank/DDBJ whole genome shotgun (WGS) entry which is preliminary data.</text>
</comment>
<dbReference type="InterPro" id="IPR036986">
    <property type="entry name" value="S4_RNA-bd_sf"/>
</dbReference>
<dbReference type="InterPro" id="IPR006145">
    <property type="entry name" value="PsdUridine_synth_RsuA/RluA"/>
</dbReference>
<dbReference type="PANTHER" id="PTHR47683">
    <property type="entry name" value="PSEUDOURIDINE SYNTHASE FAMILY PROTEIN-RELATED"/>
    <property type="match status" value="1"/>
</dbReference>
<dbReference type="CDD" id="cd00165">
    <property type="entry name" value="S4"/>
    <property type="match status" value="1"/>
</dbReference>
<dbReference type="EC" id="5.4.99.-" evidence="5"/>
<dbReference type="InterPro" id="IPR018496">
    <property type="entry name" value="PsdUridine_synth_RsuA/RluB_CS"/>
</dbReference>
<evidence type="ECO:0000256" key="4">
    <source>
        <dbReference type="PROSITE-ProRule" id="PRU00182"/>
    </source>
</evidence>
<dbReference type="SMART" id="SM00363">
    <property type="entry name" value="S4"/>
    <property type="match status" value="1"/>
</dbReference>
<dbReference type="EMBL" id="MGFG01000032">
    <property type="protein sequence ID" value="OGM00407.1"/>
    <property type="molecule type" value="Genomic_DNA"/>
</dbReference>
<dbReference type="InterPro" id="IPR020103">
    <property type="entry name" value="PsdUridine_synth_cat_dom_sf"/>
</dbReference>
<dbReference type="Gene3D" id="3.10.290.10">
    <property type="entry name" value="RNA-binding S4 domain"/>
    <property type="match status" value="1"/>
</dbReference>
<dbReference type="GO" id="GO:0003723">
    <property type="term" value="F:RNA binding"/>
    <property type="evidence" value="ECO:0007669"/>
    <property type="project" value="UniProtKB-KW"/>
</dbReference>
<dbReference type="PANTHER" id="PTHR47683:SF2">
    <property type="entry name" value="RNA-BINDING S4 DOMAIN-CONTAINING PROTEIN"/>
    <property type="match status" value="1"/>
</dbReference>
<dbReference type="InterPro" id="IPR042092">
    <property type="entry name" value="PsdUridine_s_RsuA/RluB/E/F_cat"/>
</dbReference>
<dbReference type="PROSITE" id="PS50889">
    <property type="entry name" value="S4"/>
    <property type="match status" value="1"/>
</dbReference>
<dbReference type="FunFam" id="3.30.70.1560:FF:000001">
    <property type="entry name" value="Pseudouridine synthase"/>
    <property type="match status" value="1"/>
</dbReference>
<keyword evidence="3 5" id="KW-0413">Isomerase</keyword>
<dbReference type="SUPFAM" id="SSF55120">
    <property type="entry name" value="Pseudouridine synthase"/>
    <property type="match status" value="1"/>
</dbReference>
<dbReference type="InterPro" id="IPR000748">
    <property type="entry name" value="PsdUridine_synth_RsuA/RluB/E/F"/>
</dbReference>
<dbReference type="AlphaFoldDB" id="A0A1F7WCV7"/>
<keyword evidence="2 4" id="KW-0694">RNA-binding</keyword>
<name>A0A1F7WCV7_9BACT</name>
<feature type="domain" description="RNA-binding S4" evidence="6">
    <location>
        <begin position="3"/>
        <end position="60"/>
    </location>
</feature>
<evidence type="ECO:0000256" key="2">
    <source>
        <dbReference type="ARBA" id="ARBA00022884"/>
    </source>
</evidence>
<evidence type="ECO:0000259" key="6">
    <source>
        <dbReference type="SMART" id="SM00363"/>
    </source>
</evidence>
<organism evidence="7 8">
    <name type="scientific">Candidatus Uhrbacteria bacterium RIFOXYC2_FULL_47_19</name>
    <dbReference type="NCBI Taxonomy" id="1802424"/>
    <lineage>
        <taxon>Bacteria</taxon>
        <taxon>Candidatus Uhriibacteriota</taxon>
    </lineage>
</organism>
<dbReference type="NCBIfam" id="TIGR00093">
    <property type="entry name" value="pseudouridine synthase"/>
    <property type="match status" value="1"/>
</dbReference>
<dbReference type="InterPro" id="IPR002942">
    <property type="entry name" value="S4_RNA-bd"/>
</dbReference>
<comment type="similarity">
    <text evidence="1 5">Belongs to the pseudouridine synthase RsuA family.</text>
</comment>
<dbReference type="Pfam" id="PF00849">
    <property type="entry name" value="PseudoU_synth_2"/>
    <property type="match status" value="1"/>
</dbReference>
<dbReference type="GO" id="GO:0005829">
    <property type="term" value="C:cytosol"/>
    <property type="evidence" value="ECO:0007669"/>
    <property type="project" value="UniProtKB-ARBA"/>
</dbReference>
<evidence type="ECO:0000256" key="5">
    <source>
        <dbReference type="RuleBase" id="RU003887"/>
    </source>
</evidence>
<dbReference type="Proteomes" id="UP000176988">
    <property type="component" value="Unassembled WGS sequence"/>
</dbReference>
<dbReference type="SUPFAM" id="SSF55174">
    <property type="entry name" value="Alpha-L RNA-binding motif"/>
    <property type="match status" value="1"/>
</dbReference>
<proteinExistence type="inferred from homology"/>
<dbReference type="STRING" id="1802424.A2480_04105"/>